<keyword evidence="3" id="KW-1185">Reference proteome</keyword>
<dbReference type="Proteomes" id="UP000322667">
    <property type="component" value="Chromosome D11"/>
</dbReference>
<evidence type="ECO:0000256" key="1">
    <source>
        <dbReference type="SAM" id="SignalP"/>
    </source>
</evidence>
<gene>
    <name evidence="2" type="ORF">ES332_D11G407500v1</name>
</gene>
<reference evidence="2 3" key="1">
    <citation type="submission" date="2019-07" db="EMBL/GenBank/DDBJ databases">
        <title>WGS assembly of Gossypium tomentosum.</title>
        <authorList>
            <person name="Chen Z.J."/>
            <person name="Sreedasyam A."/>
            <person name="Ando A."/>
            <person name="Song Q."/>
            <person name="De L."/>
            <person name="Hulse-Kemp A."/>
            <person name="Ding M."/>
            <person name="Ye W."/>
            <person name="Kirkbride R."/>
            <person name="Jenkins J."/>
            <person name="Plott C."/>
            <person name="Lovell J."/>
            <person name="Lin Y.-M."/>
            <person name="Vaughn R."/>
            <person name="Liu B."/>
            <person name="Li W."/>
            <person name="Simpson S."/>
            <person name="Scheffler B."/>
            <person name="Saski C."/>
            <person name="Grover C."/>
            <person name="Hu G."/>
            <person name="Conover J."/>
            <person name="Carlson J."/>
            <person name="Shu S."/>
            <person name="Boston L."/>
            <person name="Williams M."/>
            <person name="Peterson D."/>
            <person name="Mcgee K."/>
            <person name="Jones D."/>
            <person name="Wendel J."/>
            <person name="Stelly D."/>
            <person name="Grimwood J."/>
            <person name="Schmutz J."/>
        </authorList>
    </citation>
    <scope>NUCLEOTIDE SEQUENCE [LARGE SCALE GENOMIC DNA]</scope>
    <source>
        <strain evidence="2">7179.01</strain>
    </source>
</reference>
<proteinExistence type="predicted"/>
<accession>A0A5D2IZ75</accession>
<evidence type="ECO:0000313" key="2">
    <source>
        <dbReference type="EMBL" id="TYH47375.1"/>
    </source>
</evidence>
<sequence>MALFAVSPICLAFLLRSSPASLFSITSLMAFLTRSRFINNPNLSSNPHVTADSTPALTPIPSTSTTSFSLINCSANRGHVITGTPAETASIVEFHPQ</sequence>
<evidence type="ECO:0008006" key="4">
    <source>
        <dbReference type="Google" id="ProtNLM"/>
    </source>
</evidence>
<name>A0A5D2IZ75_GOSTO</name>
<keyword evidence="1" id="KW-0732">Signal</keyword>
<organism evidence="2 3">
    <name type="scientific">Gossypium tomentosum</name>
    <name type="common">Hawaiian cotton</name>
    <name type="synonym">Gossypium sandvicense</name>
    <dbReference type="NCBI Taxonomy" id="34277"/>
    <lineage>
        <taxon>Eukaryota</taxon>
        <taxon>Viridiplantae</taxon>
        <taxon>Streptophyta</taxon>
        <taxon>Embryophyta</taxon>
        <taxon>Tracheophyta</taxon>
        <taxon>Spermatophyta</taxon>
        <taxon>Magnoliopsida</taxon>
        <taxon>eudicotyledons</taxon>
        <taxon>Gunneridae</taxon>
        <taxon>Pentapetalae</taxon>
        <taxon>rosids</taxon>
        <taxon>malvids</taxon>
        <taxon>Malvales</taxon>
        <taxon>Malvaceae</taxon>
        <taxon>Malvoideae</taxon>
        <taxon>Gossypium</taxon>
    </lineage>
</organism>
<protein>
    <recommendedName>
        <fullName evidence="4">Secreted protein</fullName>
    </recommendedName>
</protein>
<feature type="chain" id="PRO_5022766649" description="Secreted protein" evidence="1">
    <location>
        <begin position="21"/>
        <end position="97"/>
    </location>
</feature>
<dbReference type="AlphaFoldDB" id="A0A5D2IZ75"/>
<evidence type="ECO:0000313" key="3">
    <source>
        <dbReference type="Proteomes" id="UP000322667"/>
    </source>
</evidence>
<feature type="signal peptide" evidence="1">
    <location>
        <begin position="1"/>
        <end position="20"/>
    </location>
</feature>
<dbReference type="EMBL" id="CM017633">
    <property type="protein sequence ID" value="TYH47375.1"/>
    <property type="molecule type" value="Genomic_DNA"/>
</dbReference>